<dbReference type="PROSITE" id="PS51118">
    <property type="entry name" value="HTH_HXLR"/>
    <property type="match status" value="1"/>
</dbReference>
<dbReference type="InterPro" id="IPR036390">
    <property type="entry name" value="WH_DNA-bd_sf"/>
</dbReference>
<gene>
    <name evidence="5" type="ORF">KGB56_08005</name>
</gene>
<sequence length="96" mass="10885">MELIGGKWKGVILFHLMEGTQRFGELKKQVGTVTQRMLTKQLRELETDGLVSRKVFAVVPPHVEYSLTPKGETLRPIIMALRDWGVEHAVKEEAEA</sequence>
<reference evidence="5 6" key="1">
    <citation type="journal article" date="2021" name="Angew. Chem. Int. Ed. Engl.">
        <title>A novel family of nonribosomal peptides modulate collective behavior in Pseudovibrio bacteria isolated from marine sponges.</title>
        <authorList>
            <person name="Ioca L.P."/>
            <person name="Dai Y."/>
            <person name="Kunakom S."/>
            <person name="Diaz-Espinosa J."/>
            <person name="Krunic A."/>
            <person name="Crnkovic C.M."/>
            <person name="Orjala J."/>
            <person name="Sanchez L.M."/>
            <person name="Ferreira A.G."/>
            <person name="Berlinck R.G.S."/>
            <person name="Eustaquio A.S."/>
        </authorList>
    </citation>
    <scope>NUCLEOTIDE SEQUENCE [LARGE SCALE GENOMIC DNA]</scope>
    <source>
        <strain evidence="5 6">Ab134</strain>
    </source>
</reference>
<dbReference type="Gene3D" id="1.10.10.10">
    <property type="entry name" value="Winged helix-like DNA-binding domain superfamily/Winged helix DNA-binding domain"/>
    <property type="match status" value="1"/>
</dbReference>
<dbReference type="InterPro" id="IPR011991">
    <property type="entry name" value="ArsR-like_HTH"/>
</dbReference>
<dbReference type="PANTHER" id="PTHR33204">
    <property type="entry name" value="TRANSCRIPTIONAL REGULATOR, MARR FAMILY"/>
    <property type="match status" value="1"/>
</dbReference>
<dbReference type="SUPFAM" id="SSF46785">
    <property type="entry name" value="Winged helix' DNA-binding domain"/>
    <property type="match status" value="1"/>
</dbReference>
<evidence type="ECO:0000259" key="4">
    <source>
        <dbReference type="PROSITE" id="PS51118"/>
    </source>
</evidence>
<evidence type="ECO:0000256" key="2">
    <source>
        <dbReference type="ARBA" id="ARBA00023125"/>
    </source>
</evidence>
<keyword evidence="3" id="KW-0804">Transcription</keyword>
<proteinExistence type="predicted"/>
<evidence type="ECO:0000256" key="1">
    <source>
        <dbReference type="ARBA" id="ARBA00023015"/>
    </source>
</evidence>
<feature type="domain" description="HTH hxlR-type" evidence="4">
    <location>
        <begin position="1"/>
        <end position="93"/>
    </location>
</feature>
<dbReference type="InterPro" id="IPR002577">
    <property type="entry name" value="HTH_HxlR"/>
</dbReference>
<evidence type="ECO:0000313" key="5">
    <source>
        <dbReference type="EMBL" id="QUS57991.1"/>
    </source>
</evidence>
<accession>A0ABX8AW88</accession>
<name>A0ABX8AW88_9HYPH</name>
<keyword evidence="2" id="KW-0238">DNA-binding</keyword>
<evidence type="ECO:0000313" key="6">
    <source>
        <dbReference type="Proteomes" id="UP000680706"/>
    </source>
</evidence>
<keyword evidence="6" id="KW-1185">Reference proteome</keyword>
<dbReference type="InterPro" id="IPR036388">
    <property type="entry name" value="WH-like_DNA-bd_sf"/>
</dbReference>
<dbReference type="Proteomes" id="UP000680706">
    <property type="component" value="Chromosome"/>
</dbReference>
<keyword evidence="1" id="KW-0805">Transcription regulation</keyword>
<dbReference type="PANTHER" id="PTHR33204:SF29">
    <property type="entry name" value="TRANSCRIPTIONAL REGULATOR"/>
    <property type="match status" value="1"/>
</dbReference>
<evidence type="ECO:0000256" key="3">
    <source>
        <dbReference type="ARBA" id="ARBA00023163"/>
    </source>
</evidence>
<organism evidence="5 6">
    <name type="scientific">Pseudovibrio brasiliensis</name>
    <dbReference type="NCBI Taxonomy" id="1898042"/>
    <lineage>
        <taxon>Bacteria</taxon>
        <taxon>Pseudomonadati</taxon>
        <taxon>Pseudomonadota</taxon>
        <taxon>Alphaproteobacteria</taxon>
        <taxon>Hyphomicrobiales</taxon>
        <taxon>Stappiaceae</taxon>
        <taxon>Pseudovibrio</taxon>
    </lineage>
</organism>
<protein>
    <submittedName>
        <fullName evidence="5">Helix-turn-helix transcriptional regulator</fullName>
    </submittedName>
</protein>
<dbReference type="EMBL" id="CP074126">
    <property type="protein sequence ID" value="QUS57991.1"/>
    <property type="molecule type" value="Genomic_DNA"/>
</dbReference>
<dbReference type="Pfam" id="PF01638">
    <property type="entry name" value="HxlR"/>
    <property type="match status" value="1"/>
</dbReference>
<dbReference type="CDD" id="cd00090">
    <property type="entry name" value="HTH_ARSR"/>
    <property type="match status" value="1"/>
</dbReference>